<organism evidence="9">
    <name type="scientific">uncultured Dysgonomonas sp</name>
    <dbReference type="NCBI Taxonomy" id="206096"/>
    <lineage>
        <taxon>Bacteria</taxon>
        <taxon>Pseudomonadati</taxon>
        <taxon>Bacteroidota</taxon>
        <taxon>Bacteroidia</taxon>
        <taxon>Bacteroidales</taxon>
        <taxon>Dysgonomonadaceae</taxon>
        <taxon>Dysgonomonas</taxon>
        <taxon>environmental samples</taxon>
    </lineage>
</organism>
<dbReference type="PROSITE" id="PS00201">
    <property type="entry name" value="FLAVODOXIN"/>
    <property type="match status" value="1"/>
</dbReference>
<evidence type="ECO:0000256" key="5">
    <source>
        <dbReference type="ARBA" id="ARBA00022643"/>
    </source>
</evidence>
<dbReference type="PANTHER" id="PTHR42809">
    <property type="entry name" value="FLAVODOXIN 2"/>
    <property type="match status" value="1"/>
</dbReference>
<dbReference type="InterPro" id="IPR001226">
    <property type="entry name" value="Flavodoxin_CS"/>
</dbReference>
<dbReference type="InterPro" id="IPR029039">
    <property type="entry name" value="Flavoprotein-like_sf"/>
</dbReference>
<dbReference type="NCBIfam" id="TIGR01752">
    <property type="entry name" value="flav_long"/>
    <property type="match status" value="1"/>
</dbReference>
<dbReference type="AlphaFoldDB" id="A0A212J5R9"/>
<dbReference type="Pfam" id="PF00258">
    <property type="entry name" value="Flavodoxin_1"/>
    <property type="match status" value="1"/>
</dbReference>
<dbReference type="PIRSF" id="PIRSF038996">
    <property type="entry name" value="FldA"/>
    <property type="match status" value="1"/>
</dbReference>
<evidence type="ECO:0000256" key="1">
    <source>
        <dbReference type="ARBA" id="ARBA00001917"/>
    </source>
</evidence>
<evidence type="ECO:0000256" key="7">
    <source>
        <dbReference type="PIRNR" id="PIRNR038996"/>
    </source>
</evidence>
<reference evidence="9" key="1">
    <citation type="submission" date="2016-04" db="EMBL/GenBank/DDBJ databases">
        <authorList>
            <person name="Evans L.H."/>
            <person name="Alamgir A."/>
            <person name="Owens N."/>
            <person name="Weber N.D."/>
            <person name="Virtaneva K."/>
            <person name="Barbian K."/>
            <person name="Babar A."/>
            <person name="Rosenke K."/>
        </authorList>
    </citation>
    <scope>NUCLEOTIDE SEQUENCE</scope>
    <source>
        <strain evidence="9">86-1</strain>
    </source>
</reference>
<name>A0A212J5R9_9BACT</name>
<dbReference type="InterPro" id="IPR010086">
    <property type="entry name" value="Flavodoxin_lc"/>
</dbReference>
<comment type="similarity">
    <text evidence="2 7">Belongs to the flavodoxin family.</text>
</comment>
<sequence length="166" mass="18072">MSKIGIYYGSTTGNTQDVAEEIAKKLNVDKADLHDVSKADTNYAAYDVLLFGSPTLGLGDLQDDWEYYIDKVKATDLSGKKVALFGCGDSSSYSDTFGDAVGKIYEAIKDKGCEFIGQVSTEGYTYDSSEAVVNGQFVGLLIDNDNESSLTDQRIALWTEDLKKVI</sequence>
<dbReference type="RefSeq" id="WP_296939068.1">
    <property type="nucleotide sequence ID" value="NZ_LT599032.1"/>
</dbReference>
<evidence type="ECO:0000313" key="9">
    <source>
        <dbReference type="EMBL" id="SBV94776.1"/>
    </source>
</evidence>
<evidence type="ECO:0000256" key="6">
    <source>
        <dbReference type="ARBA" id="ARBA00022982"/>
    </source>
</evidence>
<dbReference type="NCBIfam" id="NF006739">
    <property type="entry name" value="PRK09267.1-5"/>
    <property type="match status" value="1"/>
</dbReference>
<keyword evidence="5 7" id="KW-0288">FMN</keyword>
<dbReference type="GO" id="GO:0010181">
    <property type="term" value="F:FMN binding"/>
    <property type="evidence" value="ECO:0007669"/>
    <property type="project" value="UniProtKB-UniRule"/>
</dbReference>
<evidence type="ECO:0000256" key="3">
    <source>
        <dbReference type="ARBA" id="ARBA00022448"/>
    </source>
</evidence>
<accession>A0A212J5R9</accession>
<proteinExistence type="inferred from homology"/>
<dbReference type="PROSITE" id="PS50902">
    <property type="entry name" value="FLAVODOXIN_LIKE"/>
    <property type="match status" value="1"/>
</dbReference>
<feature type="domain" description="Flavodoxin-like" evidence="8">
    <location>
        <begin position="4"/>
        <end position="163"/>
    </location>
</feature>
<keyword evidence="3 7" id="KW-0813">Transport</keyword>
<gene>
    <name evidence="9" type="primary">isiB</name>
    <name evidence="9" type="ORF">KL86DYS1_11222</name>
</gene>
<keyword evidence="4 7" id="KW-0285">Flavoprotein</keyword>
<protein>
    <recommendedName>
        <fullName evidence="7">Flavodoxin</fullName>
    </recommendedName>
</protein>
<evidence type="ECO:0000256" key="4">
    <source>
        <dbReference type="ARBA" id="ARBA00022630"/>
    </source>
</evidence>
<comment type="cofactor">
    <cofactor evidence="1 7">
        <name>FMN</name>
        <dbReference type="ChEBI" id="CHEBI:58210"/>
    </cofactor>
</comment>
<evidence type="ECO:0000259" key="8">
    <source>
        <dbReference type="PROSITE" id="PS50902"/>
    </source>
</evidence>
<dbReference type="NCBIfam" id="NF006738">
    <property type="entry name" value="PRK09267.1-4"/>
    <property type="match status" value="1"/>
</dbReference>
<dbReference type="EMBL" id="FLUM01000001">
    <property type="protein sequence ID" value="SBV94776.1"/>
    <property type="molecule type" value="Genomic_DNA"/>
</dbReference>
<dbReference type="GO" id="GO:0009055">
    <property type="term" value="F:electron transfer activity"/>
    <property type="evidence" value="ECO:0007669"/>
    <property type="project" value="UniProtKB-UniRule"/>
</dbReference>
<dbReference type="PANTHER" id="PTHR42809:SF1">
    <property type="entry name" value="FLAVODOXIN 1"/>
    <property type="match status" value="1"/>
</dbReference>
<keyword evidence="6 7" id="KW-0249">Electron transport</keyword>
<dbReference type="InterPro" id="IPR008254">
    <property type="entry name" value="Flavodoxin/NO_synth"/>
</dbReference>
<evidence type="ECO:0000256" key="2">
    <source>
        <dbReference type="ARBA" id="ARBA00005267"/>
    </source>
</evidence>
<dbReference type="SUPFAM" id="SSF52218">
    <property type="entry name" value="Flavoproteins"/>
    <property type="match status" value="1"/>
</dbReference>
<dbReference type="Gene3D" id="3.40.50.360">
    <property type="match status" value="1"/>
</dbReference>
<dbReference type="InterPro" id="IPR050619">
    <property type="entry name" value="Flavodoxin"/>
</dbReference>
<comment type="function">
    <text evidence="7">Low-potential electron donor to a number of redox enzymes.</text>
</comment>